<evidence type="ECO:0000256" key="5">
    <source>
        <dbReference type="ARBA" id="ARBA00023163"/>
    </source>
</evidence>
<reference evidence="9 10" key="1">
    <citation type="submission" date="2020-06" db="EMBL/GenBank/DDBJ databases">
        <title>Transcriptomic and genomic resources for Thalictrum thalictroides and T. hernandezii: Facilitating candidate gene discovery in an emerging model plant lineage.</title>
        <authorList>
            <person name="Arias T."/>
            <person name="Riano-Pachon D.M."/>
            <person name="Di Stilio V.S."/>
        </authorList>
    </citation>
    <scope>NUCLEOTIDE SEQUENCE [LARGE SCALE GENOMIC DNA]</scope>
    <source>
        <strain evidence="10">cv. WT478/WT964</strain>
        <tissue evidence="9">Leaves</tissue>
    </source>
</reference>
<name>A0A7J6W1B9_THATH</name>
<dbReference type="CDD" id="cd12203">
    <property type="entry name" value="GT1"/>
    <property type="match status" value="2"/>
</dbReference>
<dbReference type="PANTHER" id="PTHR21654">
    <property type="entry name" value="FI21293P1"/>
    <property type="match status" value="1"/>
</dbReference>
<feature type="domain" description="Myb-like" evidence="8">
    <location>
        <begin position="51"/>
        <end position="109"/>
    </location>
</feature>
<keyword evidence="2" id="KW-0677">Repeat</keyword>
<dbReference type="EMBL" id="JABWDY010024595">
    <property type="protein sequence ID" value="KAF5190115.1"/>
    <property type="molecule type" value="Genomic_DNA"/>
</dbReference>
<accession>A0A7J6W1B9</accession>
<evidence type="ECO:0000259" key="8">
    <source>
        <dbReference type="PROSITE" id="PS50090"/>
    </source>
</evidence>
<keyword evidence="10" id="KW-1185">Reference proteome</keyword>
<gene>
    <name evidence="9" type="ORF">FRX31_020297</name>
</gene>
<dbReference type="GO" id="GO:0005634">
    <property type="term" value="C:nucleus"/>
    <property type="evidence" value="ECO:0007669"/>
    <property type="project" value="UniProtKB-SubCell"/>
</dbReference>
<feature type="region of interest" description="Disordered" evidence="7">
    <location>
        <begin position="164"/>
        <end position="202"/>
    </location>
</feature>
<dbReference type="SMART" id="SM00717">
    <property type="entry name" value="SANT"/>
    <property type="match status" value="2"/>
</dbReference>
<dbReference type="InterPro" id="IPR001005">
    <property type="entry name" value="SANT/Myb"/>
</dbReference>
<dbReference type="InterPro" id="IPR044822">
    <property type="entry name" value="Myb_DNA-bind_4"/>
</dbReference>
<evidence type="ECO:0000256" key="7">
    <source>
        <dbReference type="SAM" id="MobiDB-lite"/>
    </source>
</evidence>
<dbReference type="GO" id="GO:0003677">
    <property type="term" value="F:DNA binding"/>
    <property type="evidence" value="ECO:0007669"/>
    <property type="project" value="UniProtKB-KW"/>
</dbReference>
<keyword evidence="4" id="KW-0238">DNA-binding</keyword>
<protein>
    <submittedName>
        <fullName evidence="9">Trihelix transcription factor gt-2</fullName>
    </submittedName>
</protein>
<dbReference type="Pfam" id="PF13837">
    <property type="entry name" value="Myb_DNA-bind_4"/>
    <property type="match status" value="2"/>
</dbReference>
<dbReference type="PROSITE" id="PS50090">
    <property type="entry name" value="MYB_LIKE"/>
    <property type="match status" value="2"/>
</dbReference>
<dbReference type="FunFam" id="1.10.10.60:FF:000092">
    <property type="entry name" value="Trihelix transcription factor GT-2"/>
    <property type="match status" value="1"/>
</dbReference>
<feature type="region of interest" description="Disordered" evidence="7">
    <location>
        <begin position="28"/>
        <end position="50"/>
    </location>
</feature>
<evidence type="ECO:0000256" key="1">
    <source>
        <dbReference type="ARBA" id="ARBA00004123"/>
    </source>
</evidence>
<feature type="domain" description="Myb-like" evidence="8">
    <location>
        <begin position="320"/>
        <end position="378"/>
    </location>
</feature>
<feature type="region of interest" description="Disordered" evidence="7">
    <location>
        <begin position="1"/>
        <end position="20"/>
    </location>
</feature>
<dbReference type="FunFam" id="1.10.10.60:FF:000061">
    <property type="entry name" value="Trihelix transcription factor GT-2"/>
    <property type="match status" value="1"/>
</dbReference>
<dbReference type="OrthoDB" id="691673at2759"/>
<dbReference type="Gene3D" id="1.10.10.60">
    <property type="entry name" value="Homeodomain-like"/>
    <property type="match status" value="2"/>
</dbReference>
<feature type="compositionally biased region" description="Polar residues" evidence="7">
    <location>
        <begin position="1"/>
        <end position="14"/>
    </location>
</feature>
<dbReference type="Proteomes" id="UP000554482">
    <property type="component" value="Unassembled WGS sequence"/>
</dbReference>
<feature type="compositionally biased region" description="Low complexity" evidence="7">
    <location>
        <begin position="186"/>
        <end position="198"/>
    </location>
</feature>
<dbReference type="AlphaFoldDB" id="A0A7J6W1B9"/>
<dbReference type="PANTHER" id="PTHR21654:SF59">
    <property type="entry name" value="TRIHELIX TRANSCRIPTION FACTOR DF1"/>
    <property type="match status" value="1"/>
</dbReference>
<evidence type="ECO:0000256" key="2">
    <source>
        <dbReference type="ARBA" id="ARBA00022737"/>
    </source>
</evidence>
<keyword evidence="5" id="KW-0804">Transcription</keyword>
<evidence type="ECO:0000256" key="6">
    <source>
        <dbReference type="ARBA" id="ARBA00023242"/>
    </source>
</evidence>
<keyword evidence="3" id="KW-0805">Transcription regulation</keyword>
<evidence type="ECO:0000313" key="10">
    <source>
        <dbReference type="Proteomes" id="UP000554482"/>
    </source>
</evidence>
<comment type="subcellular location">
    <subcellularLocation>
        <location evidence="1">Nucleus</location>
    </subcellularLocation>
</comment>
<proteinExistence type="predicted"/>
<comment type="caution">
    <text evidence="9">The sequence shown here is derived from an EMBL/GenBank/DDBJ whole genome shotgun (WGS) entry which is preliminary data.</text>
</comment>
<organism evidence="9 10">
    <name type="scientific">Thalictrum thalictroides</name>
    <name type="common">Rue-anemone</name>
    <name type="synonym">Anemone thalictroides</name>
    <dbReference type="NCBI Taxonomy" id="46969"/>
    <lineage>
        <taxon>Eukaryota</taxon>
        <taxon>Viridiplantae</taxon>
        <taxon>Streptophyta</taxon>
        <taxon>Embryophyta</taxon>
        <taxon>Tracheophyta</taxon>
        <taxon>Spermatophyta</taxon>
        <taxon>Magnoliopsida</taxon>
        <taxon>Ranunculales</taxon>
        <taxon>Ranunculaceae</taxon>
        <taxon>Thalictroideae</taxon>
        <taxon>Thalictrum</taxon>
    </lineage>
</organism>
<keyword evidence="6" id="KW-0539">Nucleus</keyword>
<dbReference type="GO" id="GO:0006355">
    <property type="term" value="P:regulation of DNA-templated transcription"/>
    <property type="evidence" value="ECO:0007669"/>
    <property type="project" value="UniProtKB-ARBA"/>
</dbReference>
<evidence type="ECO:0000256" key="4">
    <source>
        <dbReference type="ARBA" id="ARBA00023125"/>
    </source>
</evidence>
<sequence>MSVTSNLVGYTGPTTECHEAKEGSVATPVTNEIGDGKEGIGEEDGGNSVANRWPRQETLALLKIRSDMDIAFRESPLKGPLWEAISRKLAEVGYHRSAKKCKEKFENIYKYHRRTKEMRAAKHVGKAYRFSSQLEALDSQSSLPPLSSENLQLTMVTTVTAGTPTNPTGISPINTNPSPPHNINASDFVSNSSSSHTSLPEYSNRKKRKWSTILNKWIQKQEILFKKFLEDFKQLEHQRIVREEAWKAQEMQRIEREHAILVQERLAAASHNATVVALLEKLTEQQNVSQLNAGSLAMIGKFSNRPPLDNGQNICQKSSSRWPKAEVQALITIRSNLEHKYQGNMPKGYLWEEVSAAMGKLGCHRSAKRCKEKWENINKYFKKVKESNKRRPEDCKTCPYFNQLEALYTEKVNRINNSLDPSYGLNAEDLVMQMTRQTKQDMQLLDQEQLGLSLAAEDFGSEDDFLFYEEADGDANGEDVGIGLGFDNEIRYDKGQNEGVVGLGNENEINNPSHLAIVEYVQRQDGSYVFQS</sequence>
<evidence type="ECO:0000256" key="3">
    <source>
        <dbReference type="ARBA" id="ARBA00023015"/>
    </source>
</evidence>
<feature type="compositionally biased region" description="Polar residues" evidence="7">
    <location>
        <begin position="171"/>
        <end position="185"/>
    </location>
</feature>
<evidence type="ECO:0000313" key="9">
    <source>
        <dbReference type="EMBL" id="KAF5190115.1"/>
    </source>
</evidence>